<dbReference type="Pfam" id="PF06985">
    <property type="entry name" value="HET"/>
    <property type="match status" value="2"/>
</dbReference>
<dbReference type="EMBL" id="NHYE01001386">
    <property type="protein sequence ID" value="PPQ96250.1"/>
    <property type="molecule type" value="Genomic_DNA"/>
</dbReference>
<dbReference type="PANTHER" id="PTHR24148">
    <property type="entry name" value="ANKYRIN REPEAT DOMAIN-CONTAINING PROTEIN 39 HOMOLOG-RELATED"/>
    <property type="match status" value="1"/>
</dbReference>
<evidence type="ECO:0000313" key="2">
    <source>
        <dbReference type="EMBL" id="PPQ96250.1"/>
    </source>
</evidence>
<dbReference type="AlphaFoldDB" id="A0A409XZP9"/>
<sequence length="1205" mass="135997">MPQALVIDLYHIFPRVTLHDVQHSSWNIIRWTDQGFVTTDLFKIWSPGKSADHLWTVEEVEPVSSQVQDVARPIGKAAALEDDTAKFLGPLRLFDCEDGCLKDQKTYLSATHGVAPEYIVVSQVWGDAKVLLSLPTIEWPVPITNPAKWDAILGYCRREKVKWLWMDILCINQADSAEADKEKDTEIPKMGLYYKQAAACLVVPQNYVDFSTSYNHLMDLYSTIIETGRPVDSNVLRIWESIASVDVLMSDQWFWRMWTFQELLLPRRHVLLDGQVLDLKRLRNLLDWYHKILRSGALVRPTNGRNYDYIRPDDETVITKNWRPEKLGWDLKAELEANGCVDLITLVAQTRDKGCKVQVDRLLGLYGLLNDEDMVPIKTVPENPSHPSASLIEMWKETVCKAVLSGKVWPLLHNLMNHDPEESIEGEKWIPEITALHRRGDAIDAYPETLDHRNTKRITITVSGLEISVRVIGQVVGTSASLGDGGGENNKLFTCTWLLKAKGFNIDPMMLHLKDGLEDSDSVTSDEVKDMQSTLESALSASSLGNCFYFFEEKDLRRKLAYARGVAGWDRTVLGVQIEGQSAPMVCLAWTHRDIPLAEGKCWVLDVTSDPISKVRRWVVANQIGTNVFRKIGTLRSYPKLVKEDLVRTADIRETYLRETGNVVPSYYMVSHVWGNIKAFVSLPGVPWRVPISDSAKLEAVLEFCKREHVKWLWFDILCLDQADEIKEIDEEKGAEVFAMSSYYHRAAACLVVPENFSTFSTTYKQLMELLADIIDTDLSVQDNATRVWKSIGLVDAIMADQWFWRIWTFQEFMMAKKLILLDGQELEISRLRLILDWYHKILRNGTLSKPDGGKEYDFVHPLDETVITKNWRPEKLGWDLKSTFEKDGHIDLITLVTQTRDKQSRFQVDKLLGLYGLLSDDEKVPIQATTIPTSTPTSALETMWKRTMRKIVSSGKVWPLLHDLMNMNPNEAVEGERWMPEITALHRRGDAINAHPETLNHHNGGRIAITSAGLEISVRVVGRVVGSSASLGDGGGENNKMLACTWLLKAKGFDTNPIAQHLKDGLAGSDGVLPGKTEESQQALEEALSALTLAECFGVVERTKLRRKLAYAPGVAGWDRTLLLVQIEGLTTPTVSLAWTHRSIPPKREDCWVLDVSSDSPSSVQRWIVANQIGSGKFMKIGTMRSHPIKVGSTDLHSVDAILV</sequence>
<organism evidence="2 3">
    <name type="scientific">Gymnopilus dilepis</name>
    <dbReference type="NCBI Taxonomy" id="231916"/>
    <lineage>
        <taxon>Eukaryota</taxon>
        <taxon>Fungi</taxon>
        <taxon>Dikarya</taxon>
        <taxon>Basidiomycota</taxon>
        <taxon>Agaricomycotina</taxon>
        <taxon>Agaricomycetes</taxon>
        <taxon>Agaricomycetidae</taxon>
        <taxon>Agaricales</taxon>
        <taxon>Agaricineae</taxon>
        <taxon>Hymenogastraceae</taxon>
        <taxon>Gymnopilus</taxon>
    </lineage>
</organism>
<protein>
    <recommendedName>
        <fullName evidence="1">Heterokaryon incompatibility domain-containing protein</fullName>
    </recommendedName>
</protein>
<keyword evidence="3" id="KW-1185">Reference proteome</keyword>
<dbReference type="OrthoDB" id="2747207at2759"/>
<dbReference type="STRING" id="231916.A0A409XZP9"/>
<evidence type="ECO:0000313" key="3">
    <source>
        <dbReference type="Proteomes" id="UP000284706"/>
    </source>
</evidence>
<gene>
    <name evidence="2" type="ORF">CVT26_005577</name>
</gene>
<comment type="caution">
    <text evidence="2">The sequence shown here is derived from an EMBL/GenBank/DDBJ whole genome shotgun (WGS) entry which is preliminary data.</text>
</comment>
<feature type="domain" description="Heterokaryon incompatibility" evidence="1">
    <location>
        <begin position="118"/>
        <end position="262"/>
    </location>
</feature>
<evidence type="ECO:0000259" key="1">
    <source>
        <dbReference type="Pfam" id="PF06985"/>
    </source>
</evidence>
<dbReference type="Proteomes" id="UP000284706">
    <property type="component" value="Unassembled WGS sequence"/>
</dbReference>
<dbReference type="InParanoid" id="A0A409XZP9"/>
<accession>A0A409XZP9</accession>
<name>A0A409XZP9_9AGAR</name>
<proteinExistence type="predicted"/>
<reference evidence="2 3" key="1">
    <citation type="journal article" date="2018" name="Evol. Lett.">
        <title>Horizontal gene cluster transfer increased hallucinogenic mushroom diversity.</title>
        <authorList>
            <person name="Reynolds H.T."/>
            <person name="Vijayakumar V."/>
            <person name="Gluck-Thaler E."/>
            <person name="Korotkin H.B."/>
            <person name="Matheny P.B."/>
            <person name="Slot J.C."/>
        </authorList>
    </citation>
    <scope>NUCLEOTIDE SEQUENCE [LARGE SCALE GENOMIC DNA]</scope>
    <source>
        <strain evidence="2 3">SRW20</strain>
    </source>
</reference>
<dbReference type="PANTHER" id="PTHR24148:SF64">
    <property type="entry name" value="HETEROKARYON INCOMPATIBILITY DOMAIN-CONTAINING PROTEIN"/>
    <property type="match status" value="1"/>
</dbReference>
<feature type="domain" description="Heterokaryon incompatibility" evidence="1">
    <location>
        <begin position="667"/>
        <end position="812"/>
    </location>
</feature>
<dbReference type="InterPro" id="IPR052895">
    <property type="entry name" value="HetReg/Transcr_Mod"/>
</dbReference>
<dbReference type="InterPro" id="IPR010730">
    <property type="entry name" value="HET"/>
</dbReference>